<feature type="compositionally biased region" description="Basic and acidic residues" evidence="7">
    <location>
        <begin position="50"/>
        <end position="59"/>
    </location>
</feature>
<protein>
    <recommendedName>
        <fullName evidence="9">F-box domain-containing protein</fullName>
    </recommendedName>
</protein>
<dbReference type="SUPFAM" id="SSF81383">
    <property type="entry name" value="F-box domain"/>
    <property type="match status" value="2"/>
</dbReference>
<dbReference type="Gene3D" id="1.20.1280.50">
    <property type="match status" value="1"/>
</dbReference>
<evidence type="ECO:0000256" key="7">
    <source>
        <dbReference type="SAM" id="MobiDB-lite"/>
    </source>
</evidence>
<name>A0ABQ8APM0_BRANA</name>
<evidence type="ECO:0000256" key="1">
    <source>
        <dbReference type="ARBA" id="ARBA00004308"/>
    </source>
</evidence>
<dbReference type="EMBL" id="JAGKQM010000013">
    <property type="protein sequence ID" value="KAH0894172.1"/>
    <property type="molecule type" value="Genomic_DNA"/>
</dbReference>
<evidence type="ECO:0000256" key="3">
    <source>
        <dbReference type="ARBA" id="ARBA00022679"/>
    </source>
</evidence>
<dbReference type="NCBIfam" id="TIGR01640">
    <property type="entry name" value="F_box_assoc_1"/>
    <property type="match status" value="1"/>
</dbReference>
<evidence type="ECO:0000256" key="8">
    <source>
        <dbReference type="SAM" id="Phobius"/>
    </source>
</evidence>
<dbReference type="InterPro" id="IPR050796">
    <property type="entry name" value="SCF_F-box_component"/>
</dbReference>
<keyword evidence="2" id="KW-0328">Glycosyltransferase</keyword>
<keyword evidence="3" id="KW-0808">Transferase</keyword>
<feature type="compositionally biased region" description="Basic and acidic residues" evidence="7">
    <location>
        <begin position="24"/>
        <end position="43"/>
    </location>
</feature>
<feature type="transmembrane region" description="Helical" evidence="8">
    <location>
        <begin position="1004"/>
        <end position="1023"/>
    </location>
</feature>
<feature type="transmembrane region" description="Helical" evidence="8">
    <location>
        <begin position="651"/>
        <end position="668"/>
    </location>
</feature>
<evidence type="ECO:0000256" key="4">
    <source>
        <dbReference type="ARBA" id="ARBA00022692"/>
    </source>
</evidence>
<feature type="non-terminal residue" evidence="10">
    <location>
        <position position="1"/>
    </location>
</feature>
<dbReference type="PANTHER" id="PTHR31672:SF13">
    <property type="entry name" value="F-BOX PROTEIN CPR30-LIKE"/>
    <property type="match status" value="1"/>
</dbReference>
<proteinExistence type="predicted"/>
<dbReference type="InterPro" id="IPR006527">
    <property type="entry name" value="F-box-assoc_dom_typ1"/>
</dbReference>
<keyword evidence="6 8" id="KW-0472">Membrane</keyword>
<feature type="compositionally biased region" description="Polar residues" evidence="7">
    <location>
        <begin position="1"/>
        <end position="18"/>
    </location>
</feature>
<keyword evidence="5 8" id="KW-1133">Transmembrane helix</keyword>
<feature type="transmembrane region" description="Helical" evidence="8">
    <location>
        <begin position="1119"/>
        <end position="1142"/>
    </location>
</feature>
<feature type="domain" description="F-box" evidence="9">
    <location>
        <begin position="115"/>
        <end position="161"/>
    </location>
</feature>
<feature type="region of interest" description="Disordered" evidence="7">
    <location>
        <begin position="91"/>
        <end position="113"/>
    </location>
</feature>
<accession>A0ABQ8APM0</accession>
<dbReference type="InterPro" id="IPR017451">
    <property type="entry name" value="F-box-assoc_interact_dom"/>
</dbReference>
<comment type="caution">
    <text evidence="10">The sequence shown here is derived from an EMBL/GenBank/DDBJ whole genome shotgun (WGS) entry which is preliminary data.</text>
</comment>
<evidence type="ECO:0000256" key="6">
    <source>
        <dbReference type="ARBA" id="ARBA00023136"/>
    </source>
</evidence>
<evidence type="ECO:0000256" key="5">
    <source>
        <dbReference type="ARBA" id="ARBA00022989"/>
    </source>
</evidence>
<keyword evidence="4 8" id="KW-0812">Transmembrane</keyword>
<feature type="compositionally biased region" description="Basic and acidic residues" evidence="7">
    <location>
        <begin position="91"/>
        <end position="110"/>
    </location>
</feature>
<reference evidence="10 11" key="1">
    <citation type="submission" date="2021-05" db="EMBL/GenBank/DDBJ databases">
        <title>Genome Assembly of Synthetic Allotetraploid Brassica napus Reveals Homoeologous Exchanges between Subgenomes.</title>
        <authorList>
            <person name="Davis J.T."/>
        </authorList>
    </citation>
    <scope>NUCLEOTIDE SEQUENCE [LARGE SCALE GENOMIC DNA]</scope>
    <source>
        <strain evidence="11">cv. Da-Ae</strain>
        <tissue evidence="10">Seedling</tissue>
    </source>
</reference>
<evidence type="ECO:0000313" key="10">
    <source>
        <dbReference type="EMBL" id="KAH0894172.1"/>
    </source>
</evidence>
<dbReference type="SMART" id="SM00256">
    <property type="entry name" value="FBOX"/>
    <property type="match status" value="2"/>
</dbReference>
<organism evidence="10 11">
    <name type="scientific">Brassica napus</name>
    <name type="common">Rape</name>
    <dbReference type="NCBI Taxonomy" id="3708"/>
    <lineage>
        <taxon>Eukaryota</taxon>
        <taxon>Viridiplantae</taxon>
        <taxon>Streptophyta</taxon>
        <taxon>Embryophyta</taxon>
        <taxon>Tracheophyta</taxon>
        <taxon>Spermatophyta</taxon>
        <taxon>Magnoliopsida</taxon>
        <taxon>eudicotyledons</taxon>
        <taxon>Gunneridae</taxon>
        <taxon>Pentapetalae</taxon>
        <taxon>rosids</taxon>
        <taxon>malvids</taxon>
        <taxon>Brassicales</taxon>
        <taxon>Brassicaceae</taxon>
        <taxon>Brassiceae</taxon>
        <taxon>Brassica</taxon>
    </lineage>
</organism>
<feature type="region of interest" description="Disordered" evidence="7">
    <location>
        <begin position="1"/>
        <end position="59"/>
    </location>
</feature>
<gene>
    <name evidence="10" type="ORF">HID58_056601</name>
</gene>
<evidence type="ECO:0000313" key="11">
    <source>
        <dbReference type="Proteomes" id="UP000824890"/>
    </source>
</evidence>
<comment type="subcellular location">
    <subcellularLocation>
        <location evidence="1">Endomembrane system</location>
    </subcellularLocation>
</comment>
<dbReference type="Proteomes" id="UP000824890">
    <property type="component" value="Unassembled WGS sequence"/>
</dbReference>
<dbReference type="InterPro" id="IPR005150">
    <property type="entry name" value="Cellulose_synth"/>
</dbReference>
<dbReference type="Pfam" id="PF07734">
    <property type="entry name" value="FBA_1"/>
    <property type="match status" value="3"/>
</dbReference>
<sequence>VKNGSGTPVSKPGHSNQLMRRYPGGHEKTKEKKSSLYGKRSEDTGTDPASETHESRNEPRFLIQADVDYDVDWVAVVSTVEGEVLLEIEQSHHAKSEPPRHIQYKRDTRERQKKTNMISDLPCELETEILSRVPPKCLAKLQTSCKRWYVLFKDPKFVKKNSDKAAKEVILDMDFRVHSLNLNLQGAHKGAYPLMKSTGKLRCLKEENKRLVVWNPCTGETKSIKTRNCYKDNDRYGFGYGKSKSSSRSYKILRSTRLKNDQGSISVYCEMYEFSSDSWRLILGDHTNIDWGRFPEVSLKGNTYWIAADGKVLGGLCILRFDFRTERFVSFTLPRESGDTQNSMASVSLVREEELAVLLYDFDAFPRQMKVWLSNKIDDPKEDCNKFGYPRCFEGMSFMVDEKNKVVVVNIFTILEKIYVDKFIKRGFVLVGYAHVSSFIKYSPNSNNVSESNMIYLQFCKSWNVLSKDFIVGKETSRKHEFLGFMTICHKVCSLRFDLQEVRNHNDLVDPSTKQVGLLDQVEIIEILFVWNRYLGQTRWIEPRKHFYWSDMYGLGYNKRKIPNYKILWLHSENNYGQINWSEIYNCSSDSWSVLDLIPDYQIQTYQRGLTLKGVRIATAPHEVGNEYMLGPDIFLYLLIIQKRNLDSFCLSPLFFMSMTLWLYLVVGKRNSRCVMRKMMTMMCDLPHDLLGEKILAKVPITSLKAIRSTCKLWNVLSKDFIVGKTTSRQHEFLGFMTIRSKVCSLRFGLPGTHNHDALVDPSTKQGGATRRANILDFWVTNKIESNAVSWSKFLKVDMTIKPPRHPLVHRNHGSFFIDEEKKVAVVFDRGLNDSSRQYATTAFIVGEEGYFTSVNIGKEPTRSGSYHPPLVSSSYLSSLLQNNQPHKRKETARRDLDMSITRRLEQRTHWEKLQTQHILSAFLRNALFILNLGCYHYVNNSKALSEAIFFFSMDPIVVQDVCYIQFPQRFDGIHKEFAKNGFDWETFLRVLGLLRRQNRTPTILFSGLSLLASVFFLVLTSFSCDRSFSYGCLIHKLMELFLLKGLVESLSYQKTKLKKKRKKKQCKSDSMNKSIDVNLRKIIKQRVNATSFLKQVLIKSEAISKHTFRHSPVLSVKLLFLLLLPLLLNRHNILLLVTFFASTSCRNRRRRQNSQIQALNVVLFFPFHDDEDDDEDKFLVRKETHETSSGIMKFVGLIIASHDDDDSDDQTDDHDQDGENLEENLWALIGQRLRMENLLLSYVLHHV</sequence>
<dbReference type="PROSITE" id="PS50181">
    <property type="entry name" value="FBOX"/>
    <property type="match status" value="1"/>
</dbReference>
<dbReference type="InterPro" id="IPR036047">
    <property type="entry name" value="F-box-like_dom_sf"/>
</dbReference>
<dbReference type="InterPro" id="IPR001810">
    <property type="entry name" value="F-box_dom"/>
</dbReference>
<dbReference type="Pfam" id="PF00646">
    <property type="entry name" value="F-box"/>
    <property type="match status" value="2"/>
</dbReference>
<evidence type="ECO:0000259" key="9">
    <source>
        <dbReference type="PROSITE" id="PS50181"/>
    </source>
</evidence>
<evidence type="ECO:0000256" key="2">
    <source>
        <dbReference type="ARBA" id="ARBA00022676"/>
    </source>
</evidence>
<keyword evidence="11" id="KW-1185">Reference proteome</keyword>
<dbReference type="PANTHER" id="PTHR31672">
    <property type="entry name" value="BNACNNG10540D PROTEIN"/>
    <property type="match status" value="1"/>
</dbReference>
<dbReference type="Pfam" id="PF03552">
    <property type="entry name" value="Cellulose_synt"/>
    <property type="match status" value="1"/>
</dbReference>